<dbReference type="Proteomes" id="UP000735302">
    <property type="component" value="Unassembled WGS sequence"/>
</dbReference>
<accession>A0AAV4B6N2</accession>
<comment type="caution">
    <text evidence="2">The sequence shown here is derived from an EMBL/GenBank/DDBJ whole genome shotgun (WGS) entry which is preliminary data.</text>
</comment>
<evidence type="ECO:0000256" key="1">
    <source>
        <dbReference type="SAM" id="SignalP"/>
    </source>
</evidence>
<protein>
    <submittedName>
        <fullName evidence="2">Uncharacterized protein</fullName>
    </submittedName>
</protein>
<proteinExistence type="predicted"/>
<gene>
    <name evidence="2" type="ORF">PoB_004262100</name>
</gene>
<evidence type="ECO:0000313" key="3">
    <source>
        <dbReference type="Proteomes" id="UP000735302"/>
    </source>
</evidence>
<keyword evidence="1" id="KW-0732">Signal</keyword>
<organism evidence="2 3">
    <name type="scientific">Plakobranchus ocellatus</name>
    <dbReference type="NCBI Taxonomy" id="259542"/>
    <lineage>
        <taxon>Eukaryota</taxon>
        <taxon>Metazoa</taxon>
        <taxon>Spiralia</taxon>
        <taxon>Lophotrochozoa</taxon>
        <taxon>Mollusca</taxon>
        <taxon>Gastropoda</taxon>
        <taxon>Heterobranchia</taxon>
        <taxon>Euthyneura</taxon>
        <taxon>Panpulmonata</taxon>
        <taxon>Sacoglossa</taxon>
        <taxon>Placobranchoidea</taxon>
        <taxon>Plakobranchidae</taxon>
        <taxon>Plakobranchus</taxon>
    </lineage>
</organism>
<sequence>MANSYFVFALFAVSTTLLLGIHADETTINDIIQSSIDSTVGNTLDELGALTRLTGMGSHRSRYTPLPYRQYNYQSSARSLFGGDTYIRNVPDLINLVFGLGGHIVGRAGWIIHDAVSSLFDGLLTSQFKLRGKSTPGIFGHSNHDDIFDDSDLFGAGIADPDVYGGVLGGNDLLDLNFW</sequence>
<keyword evidence="3" id="KW-1185">Reference proteome</keyword>
<feature type="chain" id="PRO_5043439061" evidence="1">
    <location>
        <begin position="24"/>
        <end position="179"/>
    </location>
</feature>
<reference evidence="2 3" key="1">
    <citation type="journal article" date="2021" name="Elife">
        <title>Chloroplast acquisition without the gene transfer in kleptoplastic sea slugs, Plakobranchus ocellatus.</title>
        <authorList>
            <person name="Maeda T."/>
            <person name="Takahashi S."/>
            <person name="Yoshida T."/>
            <person name="Shimamura S."/>
            <person name="Takaki Y."/>
            <person name="Nagai Y."/>
            <person name="Toyoda A."/>
            <person name="Suzuki Y."/>
            <person name="Arimoto A."/>
            <person name="Ishii H."/>
            <person name="Satoh N."/>
            <person name="Nishiyama T."/>
            <person name="Hasebe M."/>
            <person name="Maruyama T."/>
            <person name="Minagawa J."/>
            <person name="Obokata J."/>
            <person name="Shigenobu S."/>
        </authorList>
    </citation>
    <scope>NUCLEOTIDE SEQUENCE [LARGE SCALE GENOMIC DNA]</scope>
</reference>
<evidence type="ECO:0000313" key="2">
    <source>
        <dbReference type="EMBL" id="GFO16116.1"/>
    </source>
</evidence>
<dbReference type="AlphaFoldDB" id="A0AAV4B6N2"/>
<dbReference type="EMBL" id="BLXT01004649">
    <property type="protein sequence ID" value="GFO16116.1"/>
    <property type="molecule type" value="Genomic_DNA"/>
</dbReference>
<name>A0AAV4B6N2_9GAST</name>
<feature type="signal peptide" evidence="1">
    <location>
        <begin position="1"/>
        <end position="23"/>
    </location>
</feature>